<gene>
    <name evidence="3" type="ORF">QCA50_003922</name>
</gene>
<dbReference type="Proteomes" id="UP001385951">
    <property type="component" value="Unassembled WGS sequence"/>
</dbReference>
<accession>A0AAW0GK41</accession>
<dbReference type="GO" id="GO:0005524">
    <property type="term" value="F:ATP binding"/>
    <property type="evidence" value="ECO:0007669"/>
    <property type="project" value="InterPro"/>
</dbReference>
<feature type="compositionally biased region" description="Basic residues" evidence="1">
    <location>
        <begin position="37"/>
        <end position="47"/>
    </location>
</feature>
<evidence type="ECO:0000259" key="2">
    <source>
        <dbReference type="PROSITE" id="PS50011"/>
    </source>
</evidence>
<comment type="caution">
    <text evidence="3">The sequence shown here is derived from an EMBL/GenBank/DDBJ whole genome shotgun (WGS) entry which is preliminary data.</text>
</comment>
<dbReference type="EMBL" id="JASBNA010000004">
    <property type="protein sequence ID" value="KAK7692297.1"/>
    <property type="molecule type" value="Genomic_DNA"/>
</dbReference>
<dbReference type="PROSITE" id="PS00109">
    <property type="entry name" value="PROTEIN_KINASE_TYR"/>
    <property type="match status" value="1"/>
</dbReference>
<keyword evidence="4" id="KW-1185">Reference proteome</keyword>
<proteinExistence type="predicted"/>
<evidence type="ECO:0000256" key="1">
    <source>
        <dbReference type="SAM" id="MobiDB-lite"/>
    </source>
</evidence>
<feature type="region of interest" description="Disordered" evidence="1">
    <location>
        <begin position="37"/>
        <end position="68"/>
    </location>
</feature>
<dbReference type="AlphaFoldDB" id="A0AAW0GK41"/>
<reference evidence="3 4" key="1">
    <citation type="submission" date="2022-09" db="EMBL/GenBank/DDBJ databases">
        <authorList>
            <person name="Palmer J.M."/>
        </authorList>
    </citation>
    <scope>NUCLEOTIDE SEQUENCE [LARGE SCALE GENOMIC DNA]</scope>
    <source>
        <strain evidence="3 4">DSM 7382</strain>
    </source>
</reference>
<dbReference type="InterPro" id="IPR051681">
    <property type="entry name" value="Ser/Thr_Kinases-Pseudokinases"/>
</dbReference>
<dbReference type="PANTHER" id="PTHR44329">
    <property type="entry name" value="SERINE/THREONINE-PROTEIN KINASE TNNI3K-RELATED"/>
    <property type="match status" value="1"/>
</dbReference>
<sequence>MEIALPIATMTLNIHIPLPRSKLNQLQVSGSRLIRRIKSGVRPKTHTPRLPPSPPNKSRQEVVESPIASDVSSQENTIVAIDEDQEENGILTRIVTGLQGFLQPPETAKLFQGLTDSQIQKAMEIIQRLSEDDLLWCALTQGRPLKRRRLPRVQLMLSQTTGVLPPHLEVTTSDRGQYVERMGGQSNLFTAVFQGKKVALKRMRVYLSMDQDQIRALKKQVTLEAILWSQLRHPNVLPFLGLESQGEDIIPLIVLPWHDRGNVMLHMKCLEPPAPAAQLNKWIFQVTSGLDYLHEQEVVHGDLRCHNVLISDDDTALLCDFGLSVFASDHSNNYSSQRGGHDRCMAPELMDPGKFGLVSTRPTFASDVYSLGCLCYEIYTQTMPFELYNLVPCQRKILNGDRPDRPPRSDYPPISDEVWKITEKAWGQQPSERPTANQVLLSLKKIVLHA</sequence>
<protein>
    <recommendedName>
        <fullName evidence="2">Protein kinase domain-containing protein</fullName>
    </recommendedName>
</protein>
<feature type="domain" description="Protein kinase" evidence="2">
    <location>
        <begin position="167"/>
        <end position="450"/>
    </location>
</feature>
<dbReference type="GO" id="GO:0004674">
    <property type="term" value="F:protein serine/threonine kinase activity"/>
    <property type="evidence" value="ECO:0007669"/>
    <property type="project" value="TreeGrafter"/>
</dbReference>
<dbReference type="PROSITE" id="PS50011">
    <property type="entry name" value="PROTEIN_KINASE_DOM"/>
    <property type="match status" value="1"/>
</dbReference>
<evidence type="ECO:0000313" key="4">
    <source>
        <dbReference type="Proteomes" id="UP001385951"/>
    </source>
</evidence>
<dbReference type="Gene3D" id="1.10.510.10">
    <property type="entry name" value="Transferase(Phosphotransferase) domain 1"/>
    <property type="match status" value="1"/>
</dbReference>
<dbReference type="Pfam" id="PF07714">
    <property type="entry name" value="PK_Tyr_Ser-Thr"/>
    <property type="match status" value="1"/>
</dbReference>
<dbReference type="InterPro" id="IPR000719">
    <property type="entry name" value="Prot_kinase_dom"/>
</dbReference>
<dbReference type="InterPro" id="IPR011009">
    <property type="entry name" value="Kinase-like_dom_sf"/>
</dbReference>
<dbReference type="InterPro" id="IPR001245">
    <property type="entry name" value="Ser-Thr/Tyr_kinase_cat_dom"/>
</dbReference>
<organism evidence="3 4">
    <name type="scientific">Cerrena zonata</name>
    <dbReference type="NCBI Taxonomy" id="2478898"/>
    <lineage>
        <taxon>Eukaryota</taxon>
        <taxon>Fungi</taxon>
        <taxon>Dikarya</taxon>
        <taxon>Basidiomycota</taxon>
        <taxon>Agaricomycotina</taxon>
        <taxon>Agaricomycetes</taxon>
        <taxon>Polyporales</taxon>
        <taxon>Cerrenaceae</taxon>
        <taxon>Cerrena</taxon>
    </lineage>
</organism>
<name>A0AAW0GK41_9APHY</name>
<dbReference type="SUPFAM" id="SSF56112">
    <property type="entry name" value="Protein kinase-like (PK-like)"/>
    <property type="match status" value="1"/>
</dbReference>
<dbReference type="InterPro" id="IPR008266">
    <property type="entry name" value="Tyr_kinase_AS"/>
</dbReference>
<evidence type="ECO:0000313" key="3">
    <source>
        <dbReference type="EMBL" id="KAK7692297.1"/>
    </source>
</evidence>